<dbReference type="InterPro" id="IPR041792">
    <property type="entry name" value="MPP_PAP"/>
</dbReference>
<comment type="similarity">
    <text evidence="3">Belongs to the metallophosphoesterase superfamily. Purple acid phosphatase family.</text>
</comment>
<gene>
    <name evidence="7" type="ORF">INT45_007651</name>
</gene>
<dbReference type="InterPro" id="IPR025733">
    <property type="entry name" value="PAPs_C"/>
</dbReference>
<feature type="signal peptide" evidence="3">
    <location>
        <begin position="1"/>
        <end position="28"/>
    </location>
</feature>
<dbReference type="Gene3D" id="2.60.40.380">
    <property type="entry name" value="Purple acid phosphatase-like, N-terminal"/>
    <property type="match status" value="1"/>
</dbReference>
<evidence type="ECO:0000256" key="1">
    <source>
        <dbReference type="ARBA" id="ARBA00022729"/>
    </source>
</evidence>
<feature type="domain" description="Calcineurin-like phosphoesterase" evidence="4">
    <location>
        <begin position="177"/>
        <end position="383"/>
    </location>
</feature>
<dbReference type="Proteomes" id="UP000646827">
    <property type="component" value="Unassembled WGS sequence"/>
</dbReference>
<dbReference type="PANTHER" id="PTHR45867">
    <property type="entry name" value="PURPLE ACID PHOSPHATASE"/>
    <property type="match status" value="1"/>
</dbReference>
<feature type="domain" description="Purple acid phosphatase N-terminal" evidence="6">
    <location>
        <begin position="65"/>
        <end position="168"/>
    </location>
</feature>
<sequence length="528" mass="60293">MSRTTTSMMMKWLSITMVMVMIAMTTYSVPVPGESLAPGSPGTRAIPDQYNTNGIWNRTYGPIEPQQIHMTWISDGEKCRIQFASQEEIDDAVLRYWPDDNDSDEDLTYTIVKRIDGWAFVDGGEGRHTVHLHNLESRSLKKETLYMYQVGSVKGNETDWSEIYQFHTPSEGDSFEFIATGDMGTSNAVSMPNLLRVANEHRYDFIAFAGDQAYDMADFNGTKGDEYMNFVQDIYATIPVMAAPGNHEYTYNFSHYKNRFSINPYIESGFDDPTLYSFDYKSLHLISFSSEVFFDQGSPEQIQTALHWLDQDLTKANENRHKRPWIMVFAHRPLYCSPSESEDCTWKANTMRYGRNDTDLGGLEELFLKHRVDVYICGHRHNYERTFPIAHNQRVATSYNQPPSFFQLIVGNAGNFQGTDSFENTTVPIADWSALRYEGYGFSSIKVTPTKLQISHHQSLPKDGAMGEMVDRVTVRKPRYPMGHILCDNNSGIDSTESVDNNGRISTSSATAACIMRPRRRPAYYYHD</sequence>
<dbReference type="InterPro" id="IPR008963">
    <property type="entry name" value="Purple_acid_Pase-like_N"/>
</dbReference>
<feature type="domain" description="Purple acid phosphatase C-terminal" evidence="5">
    <location>
        <begin position="407"/>
        <end position="464"/>
    </location>
</feature>
<evidence type="ECO:0000259" key="5">
    <source>
        <dbReference type="Pfam" id="PF14008"/>
    </source>
</evidence>
<dbReference type="InterPro" id="IPR004843">
    <property type="entry name" value="Calcineurin-like_PHP"/>
</dbReference>
<dbReference type="SUPFAM" id="SSF49363">
    <property type="entry name" value="Purple acid phosphatase, N-terminal domain"/>
    <property type="match status" value="1"/>
</dbReference>
<protein>
    <recommendedName>
        <fullName evidence="3">Purple acid phosphatase</fullName>
        <ecNumber evidence="3">3.1.3.2</ecNumber>
    </recommendedName>
</protein>
<dbReference type="CDD" id="cd00839">
    <property type="entry name" value="MPP_PAPs"/>
    <property type="match status" value="1"/>
</dbReference>
<keyword evidence="1 3" id="KW-0732">Signal</keyword>
<dbReference type="AlphaFoldDB" id="A0A8H7RXR9"/>
<dbReference type="SUPFAM" id="SSF56300">
    <property type="entry name" value="Metallo-dependent phosphatases"/>
    <property type="match status" value="1"/>
</dbReference>
<dbReference type="GO" id="GO:0046872">
    <property type="term" value="F:metal ion binding"/>
    <property type="evidence" value="ECO:0007669"/>
    <property type="project" value="InterPro"/>
</dbReference>
<keyword evidence="2" id="KW-0325">Glycoprotein</keyword>
<dbReference type="InterPro" id="IPR015914">
    <property type="entry name" value="PAPs_N"/>
</dbReference>
<evidence type="ECO:0000313" key="8">
    <source>
        <dbReference type="Proteomes" id="UP000646827"/>
    </source>
</evidence>
<comment type="catalytic activity">
    <reaction evidence="3">
        <text>a phosphate monoester + H2O = an alcohol + phosphate</text>
        <dbReference type="Rhea" id="RHEA:15017"/>
        <dbReference type="ChEBI" id="CHEBI:15377"/>
        <dbReference type="ChEBI" id="CHEBI:30879"/>
        <dbReference type="ChEBI" id="CHEBI:43474"/>
        <dbReference type="ChEBI" id="CHEBI:67140"/>
        <dbReference type="EC" id="3.1.3.2"/>
    </reaction>
</comment>
<dbReference type="OrthoDB" id="45007at2759"/>
<dbReference type="EMBL" id="JAEPRB010000200">
    <property type="protein sequence ID" value="KAG2218989.1"/>
    <property type="molecule type" value="Genomic_DNA"/>
</dbReference>
<feature type="chain" id="PRO_5034697001" description="Purple acid phosphatase" evidence="3">
    <location>
        <begin position="29"/>
        <end position="528"/>
    </location>
</feature>
<dbReference type="Pfam" id="PF16656">
    <property type="entry name" value="Pur_ac_phosph_N"/>
    <property type="match status" value="1"/>
</dbReference>
<keyword evidence="3" id="KW-0378">Hydrolase</keyword>
<dbReference type="Pfam" id="PF00149">
    <property type="entry name" value="Metallophos"/>
    <property type="match status" value="1"/>
</dbReference>
<dbReference type="Pfam" id="PF14008">
    <property type="entry name" value="Metallophos_C"/>
    <property type="match status" value="1"/>
</dbReference>
<proteinExistence type="inferred from homology"/>
<evidence type="ECO:0000313" key="7">
    <source>
        <dbReference type="EMBL" id="KAG2218989.1"/>
    </source>
</evidence>
<evidence type="ECO:0000259" key="6">
    <source>
        <dbReference type="Pfam" id="PF16656"/>
    </source>
</evidence>
<accession>A0A8H7RXR9</accession>
<keyword evidence="8" id="KW-1185">Reference proteome</keyword>
<dbReference type="InterPro" id="IPR029052">
    <property type="entry name" value="Metallo-depent_PP-like"/>
</dbReference>
<dbReference type="PANTHER" id="PTHR45867:SF3">
    <property type="entry name" value="ACID PHOSPHATASE TYPE 7"/>
    <property type="match status" value="1"/>
</dbReference>
<organism evidence="7 8">
    <name type="scientific">Circinella minor</name>
    <dbReference type="NCBI Taxonomy" id="1195481"/>
    <lineage>
        <taxon>Eukaryota</taxon>
        <taxon>Fungi</taxon>
        <taxon>Fungi incertae sedis</taxon>
        <taxon>Mucoromycota</taxon>
        <taxon>Mucoromycotina</taxon>
        <taxon>Mucoromycetes</taxon>
        <taxon>Mucorales</taxon>
        <taxon>Lichtheimiaceae</taxon>
        <taxon>Circinella</taxon>
    </lineage>
</organism>
<dbReference type="EC" id="3.1.3.2" evidence="3"/>
<reference evidence="7 8" key="1">
    <citation type="submission" date="2020-12" db="EMBL/GenBank/DDBJ databases">
        <title>Metabolic potential, ecology and presence of endohyphal bacteria is reflected in genomic diversity of Mucoromycotina.</title>
        <authorList>
            <person name="Muszewska A."/>
            <person name="Okrasinska A."/>
            <person name="Steczkiewicz K."/>
            <person name="Drgas O."/>
            <person name="Orlowska M."/>
            <person name="Perlinska-Lenart U."/>
            <person name="Aleksandrzak-Piekarczyk T."/>
            <person name="Szatraj K."/>
            <person name="Zielenkiewicz U."/>
            <person name="Pilsyk S."/>
            <person name="Malc E."/>
            <person name="Mieczkowski P."/>
            <person name="Kruszewska J.S."/>
            <person name="Biernat P."/>
            <person name="Pawlowska J."/>
        </authorList>
    </citation>
    <scope>NUCLEOTIDE SEQUENCE [LARGE SCALE GENOMIC DNA]</scope>
    <source>
        <strain evidence="7 8">CBS 142.35</strain>
    </source>
</reference>
<dbReference type="Gene3D" id="3.60.21.10">
    <property type="match status" value="1"/>
</dbReference>
<evidence type="ECO:0000256" key="3">
    <source>
        <dbReference type="RuleBase" id="RU361203"/>
    </source>
</evidence>
<name>A0A8H7RXR9_9FUNG</name>
<comment type="caution">
    <text evidence="7">The sequence shown here is derived from an EMBL/GenBank/DDBJ whole genome shotgun (WGS) entry which is preliminary data.</text>
</comment>
<evidence type="ECO:0000259" key="4">
    <source>
        <dbReference type="Pfam" id="PF00149"/>
    </source>
</evidence>
<evidence type="ECO:0000256" key="2">
    <source>
        <dbReference type="ARBA" id="ARBA00023180"/>
    </source>
</evidence>
<dbReference type="GO" id="GO:0003993">
    <property type="term" value="F:acid phosphatase activity"/>
    <property type="evidence" value="ECO:0007669"/>
    <property type="project" value="UniProtKB-EC"/>
</dbReference>